<dbReference type="RefSeq" id="WP_201655722.1">
    <property type="nucleotide sequence ID" value="NZ_JAEQNC010000004.1"/>
</dbReference>
<evidence type="ECO:0000313" key="1">
    <source>
        <dbReference type="EMBL" id="MBL0371941.1"/>
    </source>
</evidence>
<gene>
    <name evidence="1" type="ORF">JJB09_07870</name>
</gene>
<dbReference type="EMBL" id="JAEQNC010000004">
    <property type="protein sequence ID" value="MBL0371941.1"/>
    <property type="molecule type" value="Genomic_DNA"/>
</dbReference>
<dbReference type="Proteomes" id="UP000633219">
    <property type="component" value="Unassembled WGS sequence"/>
</dbReference>
<dbReference type="AlphaFoldDB" id="A0A936YS97"/>
<comment type="caution">
    <text evidence="1">The sequence shown here is derived from an EMBL/GenBank/DDBJ whole genome shotgun (WGS) entry which is preliminary data.</text>
</comment>
<keyword evidence="2" id="KW-1185">Reference proteome</keyword>
<reference evidence="1" key="1">
    <citation type="submission" date="2021-01" db="EMBL/GenBank/DDBJ databases">
        <title>Rhizobium sp. strain KVB221 16S ribosomal RNA gene Genome sequencing and assembly.</title>
        <authorList>
            <person name="Kang M."/>
        </authorList>
    </citation>
    <scope>NUCLEOTIDE SEQUENCE</scope>
    <source>
        <strain evidence="1">KVB221</strain>
    </source>
</reference>
<name>A0A936YS97_9HYPH</name>
<proteinExistence type="predicted"/>
<sequence>MHIHTLCDAQKTTILHSVDAHGGFPPSAAASAVPLWRFNYLHNYMGPVFSVALFFAQISTSRSLPQASGHEKAAAGGPAAALMFFVGRGLLAGSAEALDA</sequence>
<accession>A0A936YS97</accession>
<organism evidence="1 2">
    <name type="scientific">Rhizobium setariae</name>
    <dbReference type="NCBI Taxonomy" id="2801340"/>
    <lineage>
        <taxon>Bacteria</taxon>
        <taxon>Pseudomonadati</taxon>
        <taxon>Pseudomonadota</taxon>
        <taxon>Alphaproteobacteria</taxon>
        <taxon>Hyphomicrobiales</taxon>
        <taxon>Rhizobiaceae</taxon>
        <taxon>Rhizobium/Agrobacterium group</taxon>
        <taxon>Rhizobium</taxon>
    </lineage>
</organism>
<protein>
    <submittedName>
        <fullName evidence="1">Uncharacterized protein</fullName>
    </submittedName>
</protein>
<evidence type="ECO:0000313" key="2">
    <source>
        <dbReference type="Proteomes" id="UP000633219"/>
    </source>
</evidence>